<comment type="caution">
    <text evidence="2">The sequence shown here is derived from an EMBL/GenBank/DDBJ whole genome shotgun (WGS) entry which is preliminary data.</text>
</comment>
<organism evidence="2 3">
    <name type="scientific">Burkholderia multivorans CGD2</name>
    <dbReference type="NCBI Taxonomy" id="513052"/>
    <lineage>
        <taxon>Bacteria</taxon>
        <taxon>Pseudomonadati</taxon>
        <taxon>Pseudomonadota</taxon>
        <taxon>Betaproteobacteria</taxon>
        <taxon>Burkholderiales</taxon>
        <taxon>Burkholderiaceae</taxon>
        <taxon>Burkholderia</taxon>
        <taxon>Burkholderia cepacia complex</taxon>
    </lineage>
</organism>
<evidence type="ECO:0000313" key="3">
    <source>
        <dbReference type="Proteomes" id="UP000004535"/>
    </source>
</evidence>
<dbReference type="AlphaFoldDB" id="B9BN91"/>
<evidence type="ECO:0000313" key="2">
    <source>
        <dbReference type="EMBL" id="EEE08101.1"/>
    </source>
</evidence>
<protein>
    <submittedName>
        <fullName evidence="2">Uncharacterized protein</fullName>
    </submittedName>
</protein>
<evidence type="ECO:0000256" key="1">
    <source>
        <dbReference type="SAM" id="MobiDB-lite"/>
    </source>
</evidence>
<dbReference type="EMBL" id="ACFC01000003">
    <property type="protein sequence ID" value="EEE08101.1"/>
    <property type="molecule type" value="Genomic_DNA"/>
</dbReference>
<sequence length="41" mass="4705">MSKRPARVFTIRHHDHERTMKRSVHPDSTSIETKSGNDAST</sequence>
<proteinExistence type="predicted"/>
<feature type="compositionally biased region" description="Basic residues" evidence="1">
    <location>
        <begin position="1"/>
        <end position="11"/>
    </location>
</feature>
<gene>
    <name evidence="2" type="ORF">BURMUCGD2_2318</name>
</gene>
<feature type="compositionally biased region" description="Polar residues" evidence="1">
    <location>
        <begin position="26"/>
        <end position="41"/>
    </location>
</feature>
<dbReference type="Proteomes" id="UP000004535">
    <property type="component" value="Unassembled WGS sequence"/>
</dbReference>
<feature type="region of interest" description="Disordered" evidence="1">
    <location>
        <begin position="1"/>
        <end position="41"/>
    </location>
</feature>
<reference evidence="2 3" key="1">
    <citation type="journal article" date="2012" name="J. Bacteriol.">
        <title>Draft Genome Sequence Determination for Cystic Fibrosis and Chronic Granulomatous Disease Burkholderia multivorans Isolates.</title>
        <authorList>
            <person name="Varga J.J."/>
            <person name="Losada L."/>
            <person name="Zelazny A.M."/>
            <person name="Brinkac L."/>
            <person name="Harkins D."/>
            <person name="Radune D."/>
            <person name="Hostetler J."/>
            <person name="Sampaio E.P."/>
            <person name="Ronning C.M."/>
            <person name="Nierman W.C."/>
            <person name="Greenberg D.E."/>
            <person name="Holland S.M."/>
            <person name="Goldberg J.B."/>
        </authorList>
    </citation>
    <scope>NUCLEOTIDE SEQUENCE [LARGE SCALE GENOMIC DNA]</scope>
    <source>
        <strain evidence="2 3">CGD2</strain>
    </source>
</reference>
<accession>B9BN91</accession>
<name>B9BN91_9BURK</name>